<name>A0ABP8N596_9BACT</name>
<evidence type="ECO:0000259" key="14">
    <source>
        <dbReference type="Pfam" id="PF00535"/>
    </source>
</evidence>
<dbReference type="CDD" id="cd04188">
    <property type="entry name" value="DPG_synthase"/>
    <property type="match status" value="1"/>
</dbReference>
<dbReference type="Gene3D" id="3.90.550.10">
    <property type="entry name" value="Spore Coat Polysaccharide Biosynthesis Protein SpsA, Chain A"/>
    <property type="match status" value="1"/>
</dbReference>
<feature type="transmembrane region" description="Helical" evidence="13">
    <location>
        <begin position="527"/>
        <end position="548"/>
    </location>
</feature>
<feature type="transmembrane region" description="Helical" evidence="13">
    <location>
        <begin position="560"/>
        <end position="579"/>
    </location>
</feature>
<evidence type="ECO:0000256" key="1">
    <source>
        <dbReference type="ARBA" id="ARBA00004389"/>
    </source>
</evidence>
<dbReference type="SUPFAM" id="SSF48452">
    <property type="entry name" value="TPR-like"/>
    <property type="match status" value="1"/>
</dbReference>
<evidence type="ECO:0000256" key="4">
    <source>
        <dbReference type="ARBA" id="ARBA00012583"/>
    </source>
</evidence>
<dbReference type="EMBL" id="BAABFA010000004">
    <property type="protein sequence ID" value="GAA4460162.1"/>
    <property type="molecule type" value="Genomic_DNA"/>
</dbReference>
<dbReference type="InterPro" id="IPR035518">
    <property type="entry name" value="DPG_synthase"/>
</dbReference>
<feature type="transmembrane region" description="Helical" evidence="13">
    <location>
        <begin position="591"/>
        <end position="610"/>
    </location>
</feature>
<comment type="caution">
    <text evidence="15">The sequence shown here is derived from an EMBL/GenBank/DDBJ whole genome shotgun (WGS) entry which is preliminary data.</text>
</comment>
<evidence type="ECO:0000256" key="9">
    <source>
        <dbReference type="ARBA" id="ARBA00022968"/>
    </source>
</evidence>
<comment type="pathway">
    <text evidence="2">Protein modification; protein glycosylation.</text>
</comment>
<dbReference type="PANTHER" id="PTHR10859:SF91">
    <property type="entry name" value="DOLICHYL-PHOSPHATE BETA-GLUCOSYLTRANSFERASE"/>
    <property type="match status" value="1"/>
</dbReference>
<evidence type="ECO:0000256" key="5">
    <source>
        <dbReference type="ARBA" id="ARBA00022676"/>
    </source>
</evidence>
<feature type="transmembrane region" description="Helical" evidence="13">
    <location>
        <begin position="622"/>
        <end position="640"/>
    </location>
</feature>
<evidence type="ECO:0000256" key="6">
    <source>
        <dbReference type="ARBA" id="ARBA00022679"/>
    </source>
</evidence>
<evidence type="ECO:0000313" key="15">
    <source>
        <dbReference type="EMBL" id="GAA4460162.1"/>
    </source>
</evidence>
<feature type="transmembrane region" description="Helical" evidence="13">
    <location>
        <begin position="647"/>
        <end position="668"/>
    </location>
</feature>
<evidence type="ECO:0000256" key="7">
    <source>
        <dbReference type="ARBA" id="ARBA00022692"/>
    </source>
</evidence>
<feature type="transmembrane region" description="Helical" evidence="13">
    <location>
        <begin position="390"/>
        <end position="408"/>
    </location>
</feature>
<evidence type="ECO:0000256" key="10">
    <source>
        <dbReference type="ARBA" id="ARBA00022989"/>
    </source>
</evidence>
<feature type="transmembrane region" description="Helical" evidence="13">
    <location>
        <begin position="494"/>
        <end position="515"/>
    </location>
</feature>
<evidence type="ECO:0000256" key="12">
    <source>
        <dbReference type="ARBA" id="ARBA00045097"/>
    </source>
</evidence>
<evidence type="ECO:0000256" key="13">
    <source>
        <dbReference type="SAM" id="Phobius"/>
    </source>
</evidence>
<dbReference type="InterPro" id="IPR001173">
    <property type="entry name" value="Glyco_trans_2-like"/>
</dbReference>
<evidence type="ECO:0000313" key="16">
    <source>
        <dbReference type="Proteomes" id="UP001500067"/>
    </source>
</evidence>
<dbReference type="Proteomes" id="UP001500067">
    <property type="component" value="Unassembled WGS sequence"/>
</dbReference>
<dbReference type="Pfam" id="PF00535">
    <property type="entry name" value="Glycos_transf_2"/>
    <property type="match status" value="1"/>
</dbReference>
<feature type="domain" description="Glycosyltransferase 2-like" evidence="14">
    <location>
        <begin position="23"/>
        <end position="195"/>
    </location>
</feature>
<keyword evidence="5" id="KW-0328">Glycosyltransferase</keyword>
<dbReference type="EC" id="2.4.1.117" evidence="4"/>
<feature type="transmembrane region" description="Helical" evidence="13">
    <location>
        <begin position="365"/>
        <end position="383"/>
    </location>
</feature>
<comment type="similarity">
    <text evidence="3">Belongs to the glycosyltransferase 2 family.</text>
</comment>
<evidence type="ECO:0000256" key="8">
    <source>
        <dbReference type="ARBA" id="ARBA00022824"/>
    </source>
</evidence>
<keyword evidence="11 13" id="KW-0472">Membrane</keyword>
<keyword evidence="7 13" id="KW-0812">Transmembrane</keyword>
<dbReference type="PANTHER" id="PTHR10859">
    <property type="entry name" value="GLYCOSYL TRANSFERASE"/>
    <property type="match status" value="1"/>
</dbReference>
<evidence type="ECO:0000256" key="3">
    <source>
        <dbReference type="ARBA" id="ARBA00006739"/>
    </source>
</evidence>
<dbReference type="SUPFAM" id="SSF53448">
    <property type="entry name" value="Nucleotide-diphospho-sugar transferases"/>
    <property type="match status" value="1"/>
</dbReference>
<keyword evidence="16" id="KW-1185">Reference proteome</keyword>
<dbReference type="InterPro" id="IPR029044">
    <property type="entry name" value="Nucleotide-diphossugar_trans"/>
</dbReference>
<keyword evidence="10 13" id="KW-1133">Transmembrane helix</keyword>
<keyword evidence="6" id="KW-0808">Transferase</keyword>
<accession>A0ABP8N596</accession>
<organism evidence="15 16">
    <name type="scientific">Nemorincola caseinilytica</name>
    <dbReference type="NCBI Taxonomy" id="2054315"/>
    <lineage>
        <taxon>Bacteria</taxon>
        <taxon>Pseudomonadati</taxon>
        <taxon>Bacteroidota</taxon>
        <taxon>Chitinophagia</taxon>
        <taxon>Chitinophagales</taxon>
        <taxon>Chitinophagaceae</taxon>
        <taxon>Nemorincola</taxon>
    </lineage>
</organism>
<evidence type="ECO:0000256" key="2">
    <source>
        <dbReference type="ARBA" id="ARBA00004922"/>
    </source>
</evidence>
<keyword evidence="9" id="KW-0735">Signal-anchor</keyword>
<sequence length="1006" mass="113613">MKKDQPMQRTNNAGPGKRDFLLSLVIPCYNESARVGIMLQGLAELNEKWQGDYEVIVVDDGSKDDTVQKITTALDGEHAALKSRITIERMPANGGKGAALKHGVALAKGEYILTLDADMSTRPTDLLAWEKRERGLFDGSRVVYIGSRKHEEGNVQALQSRRFIGGIFNGVVQMFTSLRLSDTQCGFKLYPRDVAKFLFGNMQSTGWAHDVELLYQADLNDIRIVEMPVTWVNMPDSKVNVVKDSIKMFFGVLTISLRTWLYNTFRLPLRMPSEATAEQKARIRGRAVFNILALLLVILMPLMSFQYAVTGDEHWHFDYGNAIYNYFFHGDTEAQTATTGIQYYGGIFDFITAFVFNVFHPWDHYTTMHFINAVVGSIGIIYAGKLARFFAGWNAGILAMLLLVFSPSWFGHNFANPKDIPFSVGYTAGIYFILSYLRSLPRPMARHTLGLIAGIGWAMGVRIGGFLLIAYLLLFLLCYGVYSKQLKTVFSGKVIKQFAIVAAAGYLIAVLFWPYSHLGIIEKPLEALKIMSNFFVNIGMLYDGSKILSNQVPWYYIPRYILYTAPLVALIGSGIGIVVMAKLYKTDRQKFVFSLFLLFTIVFPVAYAIYKKSSLYDGWRHFLFVYPPIVVIAAMGWNALTSSANKGLKYAGIALLAGGIALPARFMAANHTYESLYYNEIAGGLKGMYGRYETDYYMLGIKEATEWLVKNEHIGDKKVIIGTSTTYPMLAALYQENRKNLPSKYQDVYERYAHFERNEAYMEFAKSHPDFKDAFNPLVIYAGYNVRYTKDWDYYIGFSRFIDAAVLNSGNWPPEETIHIVRVDGVPIAAVLKRKTKKDLAGFNLMKEKKYTEAKEMFLQAVKEYPGNDMAWAELLRLYEAEGKTDSALYAGYKVLAKNPADINVNQEMGGIFLKQQKVDSAIALYKRLQPYSKSYSHFFLAYTYAVTGNANAAFTEIDNAIAADPYNDQAYKLGIQIAQQTRDMGRAEEYTTKAAKYFPPQEAEE</sequence>
<proteinExistence type="inferred from homology"/>
<dbReference type="RefSeq" id="WP_345077277.1">
    <property type="nucleotide sequence ID" value="NZ_BAABFA010000004.1"/>
</dbReference>
<comment type="subcellular location">
    <subcellularLocation>
        <location evidence="1">Endoplasmic reticulum membrane</location>
        <topology evidence="1">Single-pass membrane protein</topology>
    </subcellularLocation>
</comment>
<gene>
    <name evidence="15" type="ORF">GCM10023093_02360</name>
</gene>
<feature type="transmembrane region" description="Helical" evidence="13">
    <location>
        <begin position="420"/>
        <end position="437"/>
    </location>
</feature>
<keyword evidence="8" id="KW-0256">Endoplasmic reticulum</keyword>
<dbReference type="Gene3D" id="1.25.40.10">
    <property type="entry name" value="Tetratricopeptide repeat domain"/>
    <property type="match status" value="1"/>
</dbReference>
<protein>
    <recommendedName>
        <fullName evidence="4">dolichyl-phosphate beta-glucosyltransferase</fullName>
        <ecNumber evidence="4">2.4.1.117</ecNumber>
    </recommendedName>
</protein>
<feature type="transmembrane region" description="Helical" evidence="13">
    <location>
        <begin position="449"/>
        <end position="482"/>
    </location>
</feature>
<feature type="transmembrane region" description="Helical" evidence="13">
    <location>
        <begin position="287"/>
        <end position="309"/>
    </location>
</feature>
<reference evidence="16" key="1">
    <citation type="journal article" date="2019" name="Int. J. Syst. Evol. Microbiol.">
        <title>The Global Catalogue of Microorganisms (GCM) 10K type strain sequencing project: providing services to taxonomists for standard genome sequencing and annotation.</title>
        <authorList>
            <consortium name="The Broad Institute Genomics Platform"/>
            <consortium name="The Broad Institute Genome Sequencing Center for Infectious Disease"/>
            <person name="Wu L."/>
            <person name="Ma J."/>
        </authorList>
    </citation>
    <scope>NUCLEOTIDE SEQUENCE [LARGE SCALE GENOMIC DNA]</scope>
    <source>
        <strain evidence="16">JCM 32105</strain>
    </source>
</reference>
<dbReference type="InterPro" id="IPR011990">
    <property type="entry name" value="TPR-like_helical_dom_sf"/>
</dbReference>
<comment type="catalytic activity">
    <reaction evidence="12">
        <text>a di-trans,poly-cis-dolichyl phosphate + UDP-alpha-D-glucose = a di-trans,poly-cis-dolichyl beta-D-glucosyl phosphate + UDP</text>
        <dbReference type="Rhea" id="RHEA:15401"/>
        <dbReference type="Rhea" id="RHEA-COMP:19498"/>
        <dbReference type="Rhea" id="RHEA-COMP:19502"/>
        <dbReference type="ChEBI" id="CHEBI:57525"/>
        <dbReference type="ChEBI" id="CHEBI:57683"/>
        <dbReference type="ChEBI" id="CHEBI:58223"/>
        <dbReference type="ChEBI" id="CHEBI:58885"/>
        <dbReference type="EC" id="2.4.1.117"/>
    </reaction>
    <physiologicalReaction direction="left-to-right" evidence="12">
        <dbReference type="Rhea" id="RHEA:15402"/>
    </physiologicalReaction>
</comment>
<evidence type="ECO:0000256" key="11">
    <source>
        <dbReference type="ARBA" id="ARBA00023136"/>
    </source>
</evidence>